<sequence>MKKCGKLIVFFIVFVNVMEALSLFQRNIESVNMPSSPSNQQAIPGMLQDRPDEKSKLSNGLRGNREDSFTNDEGSETGTPPPDSSSSTDSNDGNAESDVAEDAVNPAMAAEENDDDAKPPTPSSDLPSDATSNDEMPSTESPDQSADGNHSSSPATETSSENNDSSENNETGTSDDSYGNATTTSLETDSADNSNESNADEIDSSEQTEAQSDDNGNSTSSIDFVTSKLTNSTLFNFKVDMDGSNPNRPNHTINHFHSLFNAIFFRFDVPRAL</sequence>
<name>A0AC34Q946_9BILA</name>
<reference evidence="2" key="1">
    <citation type="submission" date="2022-11" db="UniProtKB">
        <authorList>
            <consortium name="WormBaseParasite"/>
        </authorList>
    </citation>
    <scope>IDENTIFICATION</scope>
</reference>
<dbReference type="Proteomes" id="UP000887576">
    <property type="component" value="Unplaced"/>
</dbReference>
<proteinExistence type="predicted"/>
<organism evidence="1 2">
    <name type="scientific">Panagrolaimus sp. JU765</name>
    <dbReference type="NCBI Taxonomy" id="591449"/>
    <lineage>
        <taxon>Eukaryota</taxon>
        <taxon>Metazoa</taxon>
        <taxon>Ecdysozoa</taxon>
        <taxon>Nematoda</taxon>
        <taxon>Chromadorea</taxon>
        <taxon>Rhabditida</taxon>
        <taxon>Tylenchina</taxon>
        <taxon>Panagrolaimomorpha</taxon>
        <taxon>Panagrolaimoidea</taxon>
        <taxon>Panagrolaimidae</taxon>
        <taxon>Panagrolaimus</taxon>
    </lineage>
</organism>
<protein>
    <submittedName>
        <fullName evidence="2">Dentin sialophosphoprotein-like</fullName>
    </submittedName>
</protein>
<accession>A0AC34Q946</accession>
<evidence type="ECO:0000313" key="1">
    <source>
        <dbReference type="Proteomes" id="UP000887576"/>
    </source>
</evidence>
<dbReference type="WBParaSite" id="JU765_v2.g1422.t1">
    <property type="protein sequence ID" value="JU765_v2.g1422.t1"/>
    <property type="gene ID" value="JU765_v2.g1422"/>
</dbReference>
<evidence type="ECO:0000313" key="2">
    <source>
        <dbReference type="WBParaSite" id="JU765_v2.g1422.t1"/>
    </source>
</evidence>